<dbReference type="AlphaFoldDB" id="M1P634"/>
<name>M1P634_METMZ</name>
<sequence>MVIKPGYETKTGFRKNREGSREDCLSDFSSLRFFLLLDFFFF</sequence>
<evidence type="ECO:0000313" key="2">
    <source>
        <dbReference type="Proteomes" id="UP000011718"/>
    </source>
</evidence>
<dbReference type="BioCyc" id="MMAZ1236903:G139K-408-MONOMER"/>
<proteinExistence type="predicted"/>
<dbReference type="KEGG" id="mmaz:MmTuc01_0418"/>
<evidence type="ECO:0000313" key="1">
    <source>
        <dbReference type="EMBL" id="AGF95857.1"/>
    </source>
</evidence>
<dbReference type="HOGENOM" id="CLU_3245344_0_0_2"/>
<gene>
    <name evidence="1" type="ORF">MmTuc01_0418</name>
</gene>
<accession>M1P634</accession>
<dbReference type="EMBL" id="CP004144">
    <property type="protein sequence ID" value="AGF95857.1"/>
    <property type="molecule type" value="Genomic_DNA"/>
</dbReference>
<dbReference type="Proteomes" id="UP000011718">
    <property type="component" value="Chromosome"/>
</dbReference>
<reference evidence="1 2" key="1">
    <citation type="journal article" date="2013" name="Genome Announc.">
        <title>Complete Genome of a Methanosarcina mazei Strain Isolated from Sediment Samples from an Amazonian Flooded Area.</title>
        <authorList>
            <person name="Assis das Gracas D."/>
            <person name="Thiago Juca Ramos R."/>
            <person name="Vieira Araujo A.C."/>
            <person name="Zahlouth R."/>
            <person name="Ribeiro Carneiro A."/>
            <person name="Souza Lopes T."/>
            <person name="Azevedo Barauna R."/>
            <person name="Azevedo V."/>
            <person name="Cruz Schneider M.P."/>
            <person name="Pellizari V.H."/>
            <person name="Silva A."/>
        </authorList>
    </citation>
    <scope>NUCLEOTIDE SEQUENCE [LARGE SCALE GENOMIC DNA]</scope>
    <source>
        <strain evidence="1 2">Tuc01</strain>
    </source>
</reference>
<organism evidence="1 2">
    <name type="scientific">Methanosarcina mazei Tuc01</name>
    <dbReference type="NCBI Taxonomy" id="1236903"/>
    <lineage>
        <taxon>Archaea</taxon>
        <taxon>Methanobacteriati</taxon>
        <taxon>Methanobacteriota</taxon>
        <taxon>Stenosarchaea group</taxon>
        <taxon>Methanomicrobia</taxon>
        <taxon>Methanosarcinales</taxon>
        <taxon>Methanosarcinaceae</taxon>
        <taxon>Methanosarcina</taxon>
    </lineage>
</organism>
<protein>
    <submittedName>
        <fullName evidence="1">Uncharacterized protein</fullName>
    </submittedName>
</protein>